<organism evidence="2 3">
    <name type="scientific">Sphaeroforma arctica JP610</name>
    <dbReference type="NCBI Taxonomy" id="667725"/>
    <lineage>
        <taxon>Eukaryota</taxon>
        <taxon>Ichthyosporea</taxon>
        <taxon>Ichthyophonida</taxon>
        <taxon>Sphaeroforma</taxon>
    </lineage>
</organism>
<dbReference type="Proteomes" id="UP000054560">
    <property type="component" value="Unassembled WGS sequence"/>
</dbReference>
<sequence length="121" mass="13015">MLKSSSNPSYQKVGPCGPALNVCPGYFVHRDASQTSSSHSVAQSATSSSQSSSTTVKQSEAKKEEYTTFHKCGKQGQHTRDCKATPKTVTDAAATSSKKVESRFWNGPMVQGDIQDREILA</sequence>
<dbReference type="GeneID" id="25906390"/>
<feature type="compositionally biased region" description="Low complexity" evidence="1">
    <location>
        <begin position="34"/>
        <end position="58"/>
    </location>
</feature>
<name>A0A0L0FYV8_9EUKA</name>
<keyword evidence="3" id="KW-1185">Reference proteome</keyword>
<feature type="region of interest" description="Disordered" evidence="1">
    <location>
        <begin position="34"/>
        <end position="99"/>
    </location>
</feature>
<dbReference type="AlphaFoldDB" id="A0A0L0FYV8"/>
<protein>
    <submittedName>
        <fullName evidence="2">Uncharacterized protein</fullName>
    </submittedName>
</protein>
<reference evidence="2 3" key="1">
    <citation type="submission" date="2011-02" db="EMBL/GenBank/DDBJ databases">
        <title>The Genome Sequence of Sphaeroforma arctica JP610.</title>
        <authorList>
            <consortium name="The Broad Institute Genome Sequencing Platform"/>
            <person name="Russ C."/>
            <person name="Cuomo C."/>
            <person name="Young S.K."/>
            <person name="Zeng Q."/>
            <person name="Gargeya S."/>
            <person name="Alvarado L."/>
            <person name="Berlin A."/>
            <person name="Chapman S.B."/>
            <person name="Chen Z."/>
            <person name="Freedman E."/>
            <person name="Gellesch M."/>
            <person name="Goldberg J."/>
            <person name="Griggs A."/>
            <person name="Gujja S."/>
            <person name="Heilman E."/>
            <person name="Heiman D."/>
            <person name="Howarth C."/>
            <person name="Mehta T."/>
            <person name="Neiman D."/>
            <person name="Pearson M."/>
            <person name="Roberts A."/>
            <person name="Saif S."/>
            <person name="Shea T."/>
            <person name="Shenoy N."/>
            <person name="Sisk P."/>
            <person name="Stolte C."/>
            <person name="Sykes S."/>
            <person name="White J."/>
            <person name="Yandava C."/>
            <person name="Burger G."/>
            <person name="Gray M.W."/>
            <person name="Holland P.W.H."/>
            <person name="King N."/>
            <person name="Lang F.B.F."/>
            <person name="Roger A.J."/>
            <person name="Ruiz-Trillo I."/>
            <person name="Haas B."/>
            <person name="Nusbaum C."/>
            <person name="Birren B."/>
        </authorList>
    </citation>
    <scope>NUCLEOTIDE SEQUENCE [LARGE SCALE GENOMIC DNA]</scope>
    <source>
        <strain evidence="2 3">JP610</strain>
    </source>
</reference>
<evidence type="ECO:0000256" key="1">
    <source>
        <dbReference type="SAM" id="MobiDB-lite"/>
    </source>
</evidence>
<feature type="compositionally biased region" description="Basic and acidic residues" evidence="1">
    <location>
        <begin position="59"/>
        <end position="68"/>
    </location>
</feature>
<proteinExistence type="predicted"/>
<dbReference type="EMBL" id="KQ241993">
    <property type="protein sequence ID" value="KNC81814.1"/>
    <property type="molecule type" value="Genomic_DNA"/>
</dbReference>
<dbReference type="RefSeq" id="XP_014155716.1">
    <property type="nucleotide sequence ID" value="XM_014300241.1"/>
</dbReference>
<evidence type="ECO:0000313" key="3">
    <source>
        <dbReference type="Proteomes" id="UP000054560"/>
    </source>
</evidence>
<evidence type="ECO:0000313" key="2">
    <source>
        <dbReference type="EMBL" id="KNC81814.1"/>
    </source>
</evidence>
<accession>A0A0L0FYV8</accession>
<gene>
    <name evidence="2" type="ORF">SARC_05886</name>
</gene>